<evidence type="ECO:0000313" key="2">
    <source>
        <dbReference type="EMBL" id="KPI44379.1"/>
    </source>
</evidence>
<keyword evidence="3" id="KW-1185">Reference proteome</keyword>
<feature type="region of interest" description="Disordered" evidence="1">
    <location>
        <begin position="1"/>
        <end position="30"/>
    </location>
</feature>
<dbReference type="STRING" id="1664694.A0A0N0NR37"/>
<accession>A0A0N0NR37</accession>
<name>A0A0N0NR37_9EURO</name>
<dbReference type="Gene3D" id="1.10.260.80">
    <property type="match status" value="1"/>
</dbReference>
<sequence>MSASASSRLDQPDHSHMPRRFAPLNPDLGNKHGAPKLRGIVFDVDGTLCLPQNHMFKAMRQALDIPKSTDILDHIKSLASDPPAQQRAITAVKDIERDAMTEQTPQPGLEELMTYLDKRRVPKALCTRNFLDPVRHLLETFLPDIKFEPIITRETEGVRPKPSPEGIWVCARTWGLGGADGVREEDVLERAKMELGGGLIMVGDSIDDLVAGRRAGAATVLLVNEENGHLRQREECDLGVGRLDELVDVLEKGFEWR</sequence>
<proteinExistence type="predicted"/>
<dbReference type="PANTHER" id="PTHR43885">
    <property type="entry name" value="HALOACID DEHALOGENASE-LIKE HYDROLASE"/>
    <property type="match status" value="1"/>
</dbReference>
<dbReference type="AlphaFoldDB" id="A0A0N0NR37"/>
<keyword evidence="2" id="KW-0378">Hydrolase</keyword>
<dbReference type="SUPFAM" id="SSF56784">
    <property type="entry name" value="HAD-like"/>
    <property type="match status" value="1"/>
</dbReference>
<dbReference type="InterPro" id="IPR023214">
    <property type="entry name" value="HAD_sf"/>
</dbReference>
<gene>
    <name evidence="2" type="ORF">AB675_8727</name>
</gene>
<dbReference type="VEuPathDB" id="FungiDB:AB675_8727"/>
<comment type="caution">
    <text evidence="2">The sequence shown here is derived from an EMBL/GenBank/DDBJ whole genome shotgun (WGS) entry which is preliminary data.</text>
</comment>
<dbReference type="SFLD" id="SFLDG01129">
    <property type="entry name" value="C1.5:_HAD__Beta-PGM__Phosphata"/>
    <property type="match status" value="1"/>
</dbReference>
<dbReference type="EMBL" id="LFJN01000003">
    <property type="protein sequence ID" value="KPI44379.1"/>
    <property type="molecule type" value="Genomic_DNA"/>
</dbReference>
<dbReference type="RefSeq" id="XP_018004342.1">
    <property type="nucleotide sequence ID" value="XM_018149198.1"/>
</dbReference>
<evidence type="ECO:0000313" key="3">
    <source>
        <dbReference type="Proteomes" id="UP000038010"/>
    </source>
</evidence>
<dbReference type="PANTHER" id="PTHR43885:SF1">
    <property type="entry name" value="SUPERFAMILY HYDROLASE, PUTATIVE (AFU_ORTHOLOGUE AFUA_4G13290)-RELATED"/>
    <property type="match status" value="1"/>
</dbReference>
<dbReference type="CDD" id="cd01427">
    <property type="entry name" value="HAD_like"/>
    <property type="match status" value="1"/>
</dbReference>
<organism evidence="2 3">
    <name type="scientific">Cyphellophora attinorum</name>
    <dbReference type="NCBI Taxonomy" id="1664694"/>
    <lineage>
        <taxon>Eukaryota</taxon>
        <taxon>Fungi</taxon>
        <taxon>Dikarya</taxon>
        <taxon>Ascomycota</taxon>
        <taxon>Pezizomycotina</taxon>
        <taxon>Eurotiomycetes</taxon>
        <taxon>Chaetothyriomycetidae</taxon>
        <taxon>Chaetothyriales</taxon>
        <taxon>Cyphellophoraceae</taxon>
        <taxon>Cyphellophora</taxon>
    </lineage>
</organism>
<dbReference type="SFLD" id="SFLDS00003">
    <property type="entry name" value="Haloacid_Dehalogenase"/>
    <property type="match status" value="1"/>
</dbReference>
<dbReference type="GeneID" id="28741078"/>
<dbReference type="InterPro" id="IPR036412">
    <property type="entry name" value="HAD-like_sf"/>
</dbReference>
<evidence type="ECO:0000256" key="1">
    <source>
        <dbReference type="SAM" id="MobiDB-lite"/>
    </source>
</evidence>
<dbReference type="OrthoDB" id="426235at2759"/>
<dbReference type="Pfam" id="PF00702">
    <property type="entry name" value="Hydrolase"/>
    <property type="match status" value="1"/>
</dbReference>
<dbReference type="Proteomes" id="UP000038010">
    <property type="component" value="Unassembled WGS sequence"/>
</dbReference>
<dbReference type="GO" id="GO:0016787">
    <property type="term" value="F:hydrolase activity"/>
    <property type="evidence" value="ECO:0007669"/>
    <property type="project" value="UniProtKB-KW"/>
</dbReference>
<reference evidence="2 3" key="1">
    <citation type="submission" date="2015-06" db="EMBL/GenBank/DDBJ databases">
        <title>Draft genome of the ant-associated black yeast Phialophora attae CBS 131958.</title>
        <authorList>
            <person name="Moreno L.F."/>
            <person name="Stielow B.J."/>
            <person name="de Hoog S."/>
            <person name="Vicente V.A."/>
            <person name="Weiss V.A."/>
            <person name="de Vries M."/>
            <person name="Cruz L.M."/>
            <person name="Souza E.M."/>
        </authorList>
    </citation>
    <scope>NUCLEOTIDE SEQUENCE [LARGE SCALE GENOMIC DNA]</scope>
    <source>
        <strain evidence="2 3">CBS 131958</strain>
    </source>
</reference>
<protein>
    <submittedName>
        <fullName evidence="2">Uncharacterized hydrolase</fullName>
    </submittedName>
</protein>
<dbReference type="Gene3D" id="3.40.50.1000">
    <property type="entry name" value="HAD superfamily/HAD-like"/>
    <property type="match status" value="1"/>
</dbReference>